<dbReference type="RefSeq" id="WP_123217225.1">
    <property type="nucleotide sequence ID" value="NZ_RJTM01000112.1"/>
</dbReference>
<dbReference type="AlphaFoldDB" id="A0A3N0E3W8"/>
<dbReference type="InterPro" id="IPR026444">
    <property type="entry name" value="Secre_tail"/>
</dbReference>
<keyword evidence="5" id="KW-1185">Reference proteome</keyword>
<keyword evidence="1" id="KW-0732">Signal</keyword>
<dbReference type="GO" id="GO:0004553">
    <property type="term" value="F:hydrolase activity, hydrolyzing O-glycosyl compounds"/>
    <property type="evidence" value="ECO:0007669"/>
    <property type="project" value="TreeGrafter"/>
</dbReference>
<organism evidence="4 5">
    <name type="scientific">Sinomicrobium pectinilyticum</name>
    <dbReference type="NCBI Taxonomy" id="1084421"/>
    <lineage>
        <taxon>Bacteria</taxon>
        <taxon>Pseudomonadati</taxon>
        <taxon>Bacteroidota</taxon>
        <taxon>Flavobacteriia</taxon>
        <taxon>Flavobacteriales</taxon>
        <taxon>Flavobacteriaceae</taxon>
        <taxon>Sinomicrobium</taxon>
    </lineage>
</organism>
<proteinExistence type="predicted"/>
<dbReference type="NCBIfam" id="TIGR04183">
    <property type="entry name" value="Por_Secre_tail"/>
    <property type="match status" value="1"/>
</dbReference>
<dbReference type="OrthoDB" id="9800974at2"/>
<comment type="caution">
    <text evidence="4">The sequence shown here is derived from an EMBL/GenBank/DDBJ whole genome shotgun (WGS) entry which is preliminary data.</text>
</comment>
<dbReference type="EMBL" id="RJTM01000112">
    <property type="protein sequence ID" value="RNL82493.1"/>
    <property type="molecule type" value="Genomic_DNA"/>
</dbReference>
<feature type="domain" description="Asl1-like glycosyl hydrolase catalytic" evidence="2">
    <location>
        <begin position="153"/>
        <end position="268"/>
    </location>
</feature>
<accession>A0A3N0E3W8</accession>
<dbReference type="InterPro" id="IPR017853">
    <property type="entry name" value="GH"/>
</dbReference>
<reference evidence="4 5" key="1">
    <citation type="submission" date="2018-10" db="EMBL/GenBank/DDBJ databases">
        <title>Sinomicrobium pectinilyticum sp. nov., a pectinase-producing bacterium isolated from alkaline and saline soil, and emended description of the genus Sinomicrobium.</title>
        <authorList>
            <person name="Cheng B."/>
            <person name="Li C."/>
            <person name="Lai Q."/>
            <person name="Du M."/>
            <person name="Shao Z."/>
            <person name="Xu P."/>
            <person name="Yang C."/>
        </authorList>
    </citation>
    <scope>NUCLEOTIDE SEQUENCE [LARGE SCALE GENOMIC DNA]</scope>
    <source>
        <strain evidence="4 5">5DNS001</strain>
    </source>
</reference>
<evidence type="ECO:0000313" key="4">
    <source>
        <dbReference type="EMBL" id="RNL82493.1"/>
    </source>
</evidence>
<dbReference type="Pfam" id="PF11790">
    <property type="entry name" value="Glyco_hydro_cc"/>
    <property type="match status" value="1"/>
</dbReference>
<dbReference type="PANTHER" id="PTHR12631">
    <property type="entry name" value="ALPHA-L-IDURONIDASE"/>
    <property type="match status" value="1"/>
</dbReference>
<name>A0A3N0E3W8_SINP1</name>
<evidence type="ECO:0000259" key="3">
    <source>
        <dbReference type="Pfam" id="PF18962"/>
    </source>
</evidence>
<dbReference type="InterPro" id="IPR051923">
    <property type="entry name" value="Glycosyl_Hydrolase_39"/>
</dbReference>
<gene>
    <name evidence="4" type="ORF">ED312_16985</name>
</gene>
<sequence length="908" mass="102556">MKKILPTLVFSILTNCGFSQEIDILRVPWGVAAHPHRAEELANIDKSFGLVEDADIRWMREDFSFAYICKDPATMNFERYDDLIAKTEEYGIMFLPVLQGFDNEIQGSRPDVTPLYEHLDAWRDYVRATVTRYKDKLKYWEIWNEEDGGFWRPHPDANQYVPLLQAAYEEIKAIDPELQVVVGGLTGWNTEYLKAMYEAGAKDYFDIIAVHPYNEGPDRSLRAKRVMGEFKQVMANYGDGDIPIWITEFGTTSFQSPLMNQQPDFMLKAIGYGLKKLGKTPPANLKDLKVGIAVSPRITDLDEVERSRNWLPGISEDSIVAIPFTELQALDPDEYPVLIGAEGTTIDEPLLEPLLGYVKKGGLLLAVNKLPFYYVRYLDENGIWQTKERHNITYPMFRMKFEAFWTGDYPYNSSSVKTSEDALNEGLPAVDNVYLTRYLSGEGMEEGDTYYPIITALRSDGNRVAEGMSLYTYGDWQGGVLMSTAAVDAGYTWEEQANLLQRVYLTYLSLGVEKMFWYDLHNDGYSPYEREHNFGLLGWNWNPKPAYHAYKELTEALGQNPTFEERRNMGDPDIWALVFDRAEDNKKVLAIWAVDVTATVTFCGQEIPLTDNKVHFVYLNKNGRPLINTLESPVYIDFGKINMQSPFPWNNMNENSRLTGSKIPNLIDSIGGETRISLEVVEGFTGISSGGLTETETGFEQAATADFFYSGTDMESACLLLKGLDTEQDLDFSFYGGSTLTIGDRYTRYKVTGSNEGEGILNAALNTSEVVEIYKIRPDSLGTIRIEISKPAGNTDSGYYILNLMTIAPSCTGADSGSNTDIMTTTDAKSGKTLILFPNPVHDTLYINSTESLEEIVIVDYFGRTVTRYSGKQAKRKFISLVSLRKGYYLVKFTDKNGNVHTKKVIKE</sequence>
<evidence type="ECO:0000256" key="1">
    <source>
        <dbReference type="ARBA" id="ARBA00022729"/>
    </source>
</evidence>
<evidence type="ECO:0000259" key="2">
    <source>
        <dbReference type="Pfam" id="PF11790"/>
    </source>
</evidence>
<dbReference type="Gene3D" id="3.20.20.80">
    <property type="entry name" value="Glycosidases"/>
    <property type="match status" value="2"/>
</dbReference>
<dbReference type="Proteomes" id="UP000267469">
    <property type="component" value="Unassembled WGS sequence"/>
</dbReference>
<dbReference type="InterPro" id="IPR024655">
    <property type="entry name" value="Asl1_glyco_hydro_catalytic"/>
</dbReference>
<evidence type="ECO:0000313" key="5">
    <source>
        <dbReference type="Proteomes" id="UP000267469"/>
    </source>
</evidence>
<dbReference type="PANTHER" id="PTHR12631:SF10">
    <property type="entry name" value="BETA-XYLOSIDASE-LIKE PROTEIN-RELATED"/>
    <property type="match status" value="1"/>
</dbReference>
<dbReference type="SUPFAM" id="SSF51445">
    <property type="entry name" value="(Trans)glycosidases"/>
    <property type="match status" value="1"/>
</dbReference>
<dbReference type="Pfam" id="PF18962">
    <property type="entry name" value="Por_Secre_tail"/>
    <property type="match status" value="1"/>
</dbReference>
<protein>
    <submittedName>
        <fullName evidence="4">T9SS C-terminal target domain-containing protein</fullName>
    </submittedName>
</protein>
<feature type="domain" description="Secretion system C-terminal sorting" evidence="3">
    <location>
        <begin position="836"/>
        <end position="906"/>
    </location>
</feature>